<evidence type="ECO:0000313" key="1">
    <source>
        <dbReference type="EMBL" id="GES98295.1"/>
    </source>
</evidence>
<accession>A0A8H3M5S5</accession>
<evidence type="ECO:0000313" key="2">
    <source>
        <dbReference type="Proteomes" id="UP000615446"/>
    </source>
</evidence>
<gene>
    <name evidence="1" type="ORF">RCL2_002485000</name>
</gene>
<reference evidence="1" key="1">
    <citation type="submission" date="2019-10" db="EMBL/GenBank/DDBJ databases">
        <title>Conservation and host-specific expression of non-tandemly repeated heterogenous ribosome RNA gene in arbuscular mycorrhizal fungi.</title>
        <authorList>
            <person name="Maeda T."/>
            <person name="Kobayashi Y."/>
            <person name="Nakagawa T."/>
            <person name="Ezawa T."/>
            <person name="Yamaguchi K."/>
            <person name="Bino T."/>
            <person name="Nishimoto Y."/>
            <person name="Shigenobu S."/>
            <person name="Kawaguchi M."/>
        </authorList>
    </citation>
    <scope>NUCLEOTIDE SEQUENCE</scope>
    <source>
        <strain evidence="1">HR1</strain>
    </source>
</reference>
<proteinExistence type="predicted"/>
<dbReference type="EMBL" id="BLAL01000266">
    <property type="protein sequence ID" value="GES98295.1"/>
    <property type="molecule type" value="Genomic_DNA"/>
</dbReference>
<protein>
    <submittedName>
        <fullName evidence="1">Uncharacterized protein</fullName>
    </submittedName>
</protein>
<name>A0A8H3M5S5_9GLOM</name>
<sequence length="95" mass="10797">MEENVYLCSLNSSNTTDGNLNRQSKDYCKSEIWKCINCSSFMKLLANAHFANDSNNRACQLKCSAVTFLSVTMHFISAMRKFPWKSILKLFDNAG</sequence>
<dbReference type="AlphaFoldDB" id="A0A8H3M5S5"/>
<comment type="caution">
    <text evidence="1">The sequence shown here is derived from an EMBL/GenBank/DDBJ whole genome shotgun (WGS) entry which is preliminary data.</text>
</comment>
<organism evidence="1 2">
    <name type="scientific">Rhizophagus clarus</name>
    <dbReference type="NCBI Taxonomy" id="94130"/>
    <lineage>
        <taxon>Eukaryota</taxon>
        <taxon>Fungi</taxon>
        <taxon>Fungi incertae sedis</taxon>
        <taxon>Mucoromycota</taxon>
        <taxon>Glomeromycotina</taxon>
        <taxon>Glomeromycetes</taxon>
        <taxon>Glomerales</taxon>
        <taxon>Glomeraceae</taxon>
        <taxon>Rhizophagus</taxon>
    </lineage>
</organism>
<dbReference type="Proteomes" id="UP000615446">
    <property type="component" value="Unassembled WGS sequence"/>
</dbReference>